<dbReference type="SUPFAM" id="SSF47413">
    <property type="entry name" value="lambda repressor-like DNA-binding domains"/>
    <property type="match status" value="1"/>
</dbReference>
<dbReference type="Pfam" id="PF13560">
    <property type="entry name" value="HTH_31"/>
    <property type="match status" value="1"/>
</dbReference>
<keyword evidence="3" id="KW-1185">Reference proteome</keyword>
<dbReference type="EMBL" id="LSCR01000042">
    <property type="protein sequence ID" value="KXB33070.1"/>
    <property type="molecule type" value="Genomic_DNA"/>
</dbReference>
<evidence type="ECO:0000313" key="2">
    <source>
        <dbReference type="EMBL" id="KXB33070.1"/>
    </source>
</evidence>
<protein>
    <submittedName>
        <fullName evidence="2">DNA-binding helix-turn-helix protein</fullName>
    </submittedName>
</protein>
<gene>
    <name evidence="2" type="ORF">HMPREF3192_01446</name>
</gene>
<dbReference type="PROSITE" id="PS50943">
    <property type="entry name" value="HTH_CROC1"/>
    <property type="match status" value="1"/>
</dbReference>
<dbReference type="Proteomes" id="UP000070675">
    <property type="component" value="Unassembled WGS sequence"/>
</dbReference>
<dbReference type="AlphaFoldDB" id="A0A133XQ59"/>
<accession>A0A133XQ59</accession>
<evidence type="ECO:0000313" key="3">
    <source>
        <dbReference type="Proteomes" id="UP000070675"/>
    </source>
</evidence>
<dbReference type="RefSeq" id="WP_066306581.1">
    <property type="nucleotide sequence ID" value="NZ_KQ959516.1"/>
</dbReference>
<comment type="caution">
    <text evidence="2">The sequence shown here is derived from an EMBL/GenBank/DDBJ whole genome shotgun (WGS) entry which is preliminary data.</text>
</comment>
<reference evidence="3" key="1">
    <citation type="submission" date="2016-01" db="EMBL/GenBank/DDBJ databases">
        <authorList>
            <person name="Mitreva M."/>
            <person name="Pepin K.H."/>
            <person name="Mihindukulasuriya K.A."/>
            <person name="Fulton R."/>
            <person name="Fronick C."/>
            <person name="O'Laughlin M."/>
            <person name="Miner T."/>
            <person name="Herter B."/>
            <person name="Rosa B.A."/>
            <person name="Cordes M."/>
            <person name="Tomlinson C."/>
            <person name="Wollam A."/>
            <person name="Palsikar V.B."/>
            <person name="Mardis E.R."/>
            <person name="Wilson R.K."/>
        </authorList>
    </citation>
    <scope>NUCLEOTIDE SEQUENCE [LARGE SCALE GENOMIC DNA]</scope>
    <source>
        <strain evidence="3">DNF00019</strain>
    </source>
</reference>
<dbReference type="SMART" id="SM00530">
    <property type="entry name" value="HTH_XRE"/>
    <property type="match status" value="1"/>
</dbReference>
<dbReference type="CDD" id="cd00093">
    <property type="entry name" value="HTH_XRE"/>
    <property type="match status" value="1"/>
</dbReference>
<organism evidence="2 3">
    <name type="scientific">Atopobium deltae</name>
    <dbReference type="NCBI Taxonomy" id="1393034"/>
    <lineage>
        <taxon>Bacteria</taxon>
        <taxon>Bacillati</taxon>
        <taxon>Actinomycetota</taxon>
        <taxon>Coriobacteriia</taxon>
        <taxon>Coriobacteriales</taxon>
        <taxon>Atopobiaceae</taxon>
        <taxon>Atopobium</taxon>
    </lineage>
</organism>
<feature type="domain" description="HTH cro/C1-type" evidence="1">
    <location>
        <begin position="20"/>
        <end position="63"/>
    </location>
</feature>
<dbReference type="Gene3D" id="1.10.260.40">
    <property type="entry name" value="lambda repressor-like DNA-binding domains"/>
    <property type="match status" value="1"/>
</dbReference>
<sequence length="119" mass="13400">MLTTLGRFLRKLRIDNLELLKDMADKIGMSSAMLSAIENGKRSPQADFVDRIADAYRLSADAKQELIAAFCEVQNEVKINMKNKSANDQKLAFSFARRFDELDDQSKNEIMNILGGRGV</sequence>
<dbReference type="GO" id="GO:0003677">
    <property type="term" value="F:DNA binding"/>
    <property type="evidence" value="ECO:0007669"/>
    <property type="project" value="UniProtKB-KW"/>
</dbReference>
<proteinExistence type="predicted"/>
<dbReference type="InterPro" id="IPR001387">
    <property type="entry name" value="Cro/C1-type_HTH"/>
</dbReference>
<dbReference type="PATRIC" id="fig|1393034.3.peg.1406"/>
<keyword evidence="2" id="KW-0238">DNA-binding</keyword>
<dbReference type="InterPro" id="IPR010982">
    <property type="entry name" value="Lambda_DNA-bd_dom_sf"/>
</dbReference>
<evidence type="ECO:0000259" key="1">
    <source>
        <dbReference type="PROSITE" id="PS50943"/>
    </source>
</evidence>
<name>A0A133XQ59_9ACTN</name>
<dbReference type="STRING" id="1393034.HMPREF3192_01446"/>
<dbReference type="OrthoDB" id="9812960at2"/>